<dbReference type="GO" id="GO:0046872">
    <property type="term" value="F:metal ion binding"/>
    <property type="evidence" value="ECO:0007669"/>
    <property type="project" value="UniProtKB-KW"/>
</dbReference>
<dbReference type="EMBL" id="CP048113">
    <property type="protein sequence ID" value="QHS62371.1"/>
    <property type="molecule type" value="Genomic_DNA"/>
</dbReference>
<dbReference type="InterPro" id="IPR037518">
    <property type="entry name" value="MPN"/>
</dbReference>
<dbReference type="AlphaFoldDB" id="A0A6B9ZLB0"/>
<dbReference type="InterPro" id="IPR046778">
    <property type="entry name" value="UPF0758_N"/>
</dbReference>
<protein>
    <submittedName>
        <fullName evidence="8">JAB domain-containing protein</fullName>
    </submittedName>
</protein>
<dbReference type="KEGG" id="chih:GWR21_23115"/>
<dbReference type="GO" id="GO:0008237">
    <property type="term" value="F:metallopeptidase activity"/>
    <property type="evidence" value="ECO:0007669"/>
    <property type="project" value="UniProtKB-KW"/>
</dbReference>
<evidence type="ECO:0000313" key="9">
    <source>
        <dbReference type="Proteomes" id="UP000476411"/>
    </source>
</evidence>
<name>A0A6B9ZLB0_9BACT</name>
<dbReference type="GO" id="GO:0006508">
    <property type="term" value="P:proteolysis"/>
    <property type="evidence" value="ECO:0007669"/>
    <property type="project" value="UniProtKB-KW"/>
</dbReference>
<organism evidence="8 9">
    <name type="scientific">Chitinophaga agri</name>
    <dbReference type="NCBI Taxonomy" id="2703787"/>
    <lineage>
        <taxon>Bacteria</taxon>
        <taxon>Pseudomonadati</taxon>
        <taxon>Bacteroidota</taxon>
        <taxon>Chitinophagia</taxon>
        <taxon>Chitinophagales</taxon>
        <taxon>Chitinophagaceae</taxon>
        <taxon>Chitinophaga</taxon>
    </lineage>
</organism>
<evidence type="ECO:0000256" key="4">
    <source>
        <dbReference type="ARBA" id="ARBA00022833"/>
    </source>
</evidence>
<keyword evidence="9" id="KW-1185">Reference proteome</keyword>
<proteinExistence type="inferred from homology"/>
<evidence type="ECO:0000256" key="5">
    <source>
        <dbReference type="ARBA" id="ARBA00023049"/>
    </source>
</evidence>
<evidence type="ECO:0000313" key="8">
    <source>
        <dbReference type="EMBL" id="QHS62371.1"/>
    </source>
</evidence>
<dbReference type="Proteomes" id="UP000476411">
    <property type="component" value="Chromosome"/>
</dbReference>
<dbReference type="InterPro" id="IPR001405">
    <property type="entry name" value="UPF0758"/>
</dbReference>
<dbReference type="SUPFAM" id="SSF102712">
    <property type="entry name" value="JAB1/MPN domain"/>
    <property type="match status" value="1"/>
</dbReference>
<dbReference type="Gene3D" id="3.40.140.10">
    <property type="entry name" value="Cytidine Deaminase, domain 2"/>
    <property type="match status" value="1"/>
</dbReference>
<comment type="similarity">
    <text evidence="6">Belongs to the UPF0758 family.</text>
</comment>
<dbReference type="PANTHER" id="PTHR30471:SF3">
    <property type="entry name" value="UPF0758 PROTEIN YEES-RELATED"/>
    <property type="match status" value="1"/>
</dbReference>
<dbReference type="InterPro" id="IPR020891">
    <property type="entry name" value="UPF0758_CS"/>
</dbReference>
<dbReference type="PANTHER" id="PTHR30471">
    <property type="entry name" value="DNA REPAIR PROTEIN RADC"/>
    <property type="match status" value="1"/>
</dbReference>
<dbReference type="CDD" id="cd08071">
    <property type="entry name" value="MPN_DUF2466"/>
    <property type="match status" value="1"/>
</dbReference>
<keyword evidence="2" id="KW-0479">Metal-binding</keyword>
<dbReference type="PROSITE" id="PS01302">
    <property type="entry name" value="UPF0758"/>
    <property type="match status" value="1"/>
</dbReference>
<keyword evidence="4" id="KW-0862">Zinc</keyword>
<keyword evidence="1" id="KW-0645">Protease</keyword>
<keyword evidence="5" id="KW-0482">Metalloprotease</keyword>
<accession>A0A6B9ZLB0</accession>
<dbReference type="Pfam" id="PF20582">
    <property type="entry name" value="UPF0758_N"/>
    <property type="match status" value="1"/>
</dbReference>
<dbReference type="NCBIfam" id="TIGR00608">
    <property type="entry name" value="radc"/>
    <property type="match status" value="1"/>
</dbReference>
<dbReference type="PROSITE" id="PS50249">
    <property type="entry name" value="MPN"/>
    <property type="match status" value="1"/>
</dbReference>
<evidence type="ECO:0000256" key="6">
    <source>
        <dbReference type="RuleBase" id="RU003797"/>
    </source>
</evidence>
<gene>
    <name evidence="8" type="ORF">GWR21_23115</name>
</gene>
<evidence type="ECO:0000256" key="2">
    <source>
        <dbReference type="ARBA" id="ARBA00022723"/>
    </source>
</evidence>
<feature type="domain" description="MPN" evidence="7">
    <location>
        <begin position="114"/>
        <end position="236"/>
    </location>
</feature>
<reference evidence="8 9" key="1">
    <citation type="submission" date="2020-01" db="EMBL/GenBank/DDBJ databases">
        <title>Complete genome sequence of Chitinophaga sp. H33E-04 isolated from quinoa roots.</title>
        <authorList>
            <person name="Weon H.-Y."/>
            <person name="Lee S.A."/>
        </authorList>
    </citation>
    <scope>NUCLEOTIDE SEQUENCE [LARGE SCALE GENOMIC DNA]</scope>
    <source>
        <strain evidence="8 9">H33E-04</strain>
    </source>
</reference>
<dbReference type="Pfam" id="PF04002">
    <property type="entry name" value="RadC"/>
    <property type="match status" value="1"/>
</dbReference>
<evidence type="ECO:0000256" key="3">
    <source>
        <dbReference type="ARBA" id="ARBA00022801"/>
    </source>
</evidence>
<dbReference type="NCBIfam" id="NF000642">
    <property type="entry name" value="PRK00024.1"/>
    <property type="match status" value="1"/>
</dbReference>
<evidence type="ECO:0000259" key="7">
    <source>
        <dbReference type="PROSITE" id="PS50249"/>
    </source>
</evidence>
<dbReference type="InterPro" id="IPR025657">
    <property type="entry name" value="RadC_JAB"/>
</dbReference>
<dbReference type="RefSeq" id="WP_162334019.1">
    <property type="nucleotide sequence ID" value="NZ_CP048113.1"/>
</dbReference>
<sequence length="237" mass="25832">MEGTVNPANTHVAIKNWATDDQPREKLINKGTNALSDAELLAILLNEGHKEKSALTLAQEVLRAASHNLGEMGKLTIQQLTKIKGIGTAKATKIVALMELARRRQAGYMLEKKTIRQGRDAALYFKPLLGDASLESFHVLFLNHACRVLQNRCISIGGITGTVVDPKVIFREALAVGATQIILCHNHPSGNLRPSHADIQLTEKLKSAGRLLDITVLDHIIVSEAGYCSMVEDGFII</sequence>
<evidence type="ECO:0000256" key="1">
    <source>
        <dbReference type="ARBA" id="ARBA00022670"/>
    </source>
</evidence>
<keyword evidence="3" id="KW-0378">Hydrolase</keyword>